<dbReference type="SUPFAM" id="SSF103481">
    <property type="entry name" value="Multidrug resistance efflux transporter EmrE"/>
    <property type="match status" value="2"/>
</dbReference>
<protein>
    <submittedName>
        <fullName evidence="7">Drug/metabolite transporter (DMT)-like permease</fullName>
    </submittedName>
</protein>
<feature type="transmembrane region" description="Helical" evidence="5">
    <location>
        <begin position="16"/>
        <end position="36"/>
    </location>
</feature>
<accession>A0A2S5JHL6</accession>
<feature type="transmembrane region" description="Helical" evidence="5">
    <location>
        <begin position="135"/>
        <end position="154"/>
    </location>
</feature>
<reference evidence="7 8" key="1">
    <citation type="submission" date="2018-01" db="EMBL/GenBank/DDBJ databases">
        <title>Genomic Encyclopedia of Archaeal and Bacterial Type Strains, Phase II (KMG-II): from individual species to whole genera.</title>
        <authorList>
            <person name="Goeker M."/>
        </authorList>
    </citation>
    <scope>NUCLEOTIDE SEQUENCE [LARGE SCALE GENOMIC DNA]</scope>
    <source>
        <strain evidence="7 8">DSM 12048</strain>
    </source>
</reference>
<dbReference type="RefSeq" id="WP_104070746.1">
    <property type="nucleotide sequence ID" value="NZ_PRDS01000004.1"/>
</dbReference>
<dbReference type="InterPro" id="IPR037185">
    <property type="entry name" value="EmrE-like"/>
</dbReference>
<comment type="caution">
    <text evidence="7">The sequence shown here is derived from an EMBL/GenBank/DDBJ whole genome shotgun (WGS) entry which is preliminary data.</text>
</comment>
<dbReference type="GO" id="GO:0016020">
    <property type="term" value="C:membrane"/>
    <property type="evidence" value="ECO:0007669"/>
    <property type="project" value="UniProtKB-SubCell"/>
</dbReference>
<keyword evidence="4 5" id="KW-0472">Membrane</keyword>
<evidence type="ECO:0000259" key="6">
    <source>
        <dbReference type="Pfam" id="PF00892"/>
    </source>
</evidence>
<dbReference type="InterPro" id="IPR050638">
    <property type="entry name" value="AA-Vitamin_Transporters"/>
</dbReference>
<dbReference type="PANTHER" id="PTHR32322:SF9">
    <property type="entry name" value="AMINO-ACID METABOLITE EFFLUX PUMP-RELATED"/>
    <property type="match status" value="1"/>
</dbReference>
<dbReference type="EMBL" id="PRDS01000004">
    <property type="protein sequence ID" value="PPB80963.1"/>
    <property type="molecule type" value="Genomic_DNA"/>
</dbReference>
<keyword evidence="2 5" id="KW-0812">Transmembrane</keyword>
<gene>
    <name evidence="7" type="ORF">LV82_01696</name>
</gene>
<feature type="transmembrane region" description="Helical" evidence="5">
    <location>
        <begin position="256"/>
        <end position="278"/>
    </location>
</feature>
<feature type="transmembrane region" description="Helical" evidence="5">
    <location>
        <begin position="191"/>
        <end position="212"/>
    </location>
</feature>
<evidence type="ECO:0000256" key="5">
    <source>
        <dbReference type="SAM" id="Phobius"/>
    </source>
</evidence>
<name>A0A2S5JHL6_9RHOB</name>
<dbReference type="Pfam" id="PF00892">
    <property type="entry name" value="EamA"/>
    <property type="match status" value="2"/>
</dbReference>
<dbReference type="Proteomes" id="UP000239736">
    <property type="component" value="Unassembled WGS sequence"/>
</dbReference>
<dbReference type="AlphaFoldDB" id="A0A2S5JHL6"/>
<feature type="transmembrane region" description="Helical" evidence="5">
    <location>
        <begin position="284"/>
        <end position="303"/>
    </location>
</feature>
<feature type="transmembrane region" description="Helical" evidence="5">
    <location>
        <begin position="75"/>
        <end position="94"/>
    </location>
</feature>
<comment type="subcellular location">
    <subcellularLocation>
        <location evidence="1">Membrane</location>
        <topology evidence="1">Multi-pass membrane protein</topology>
    </subcellularLocation>
</comment>
<evidence type="ECO:0000313" key="8">
    <source>
        <dbReference type="Proteomes" id="UP000239736"/>
    </source>
</evidence>
<evidence type="ECO:0000313" key="7">
    <source>
        <dbReference type="EMBL" id="PPB80963.1"/>
    </source>
</evidence>
<feature type="transmembrane region" description="Helical" evidence="5">
    <location>
        <begin position="160"/>
        <end position="179"/>
    </location>
</feature>
<dbReference type="OrthoDB" id="9810556at2"/>
<organism evidence="7 8">
    <name type="scientific">Albidovulum inexpectatum</name>
    <dbReference type="NCBI Taxonomy" id="196587"/>
    <lineage>
        <taxon>Bacteria</taxon>
        <taxon>Pseudomonadati</taxon>
        <taxon>Pseudomonadota</taxon>
        <taxon>Alphaproteobacteria</taxon>
        <taxon>Rhodobacterales</taxon>
        <taxon>Paracoccaceae</taxon>
        <taxon>Albidovulum</taxon>
    </lineage>
</organism>
<feature type="domain" description="EamA" evidence="6">
    <location>
        <begin position="165"/>
        <end position="296"/>
    </location>
</feature>
<feature type="transmembrane region" description="Helical" evidence="5">
    <location>
        <begin position="224"/>
        <end position="244"/>
    </location>
</feature>
<keyword evidence="3 5" id="KW-1133">Transmembrane helix</keyword>
<feature type="domain" description="EamA" evidence="6">
    <location>
        <begin position="18"/>
        <end position="148"/>
    </location>
</feature>
<evidence type="ECO:0000256" key="2">
    <source>
        <dbReference type="ARBA" id="ARBA00022692"/>
    </source>
</evidence>
<proteinExistence type="predicted"/>
<evidence type="ECO:0000256" key="3">
    <source>
        <dbReference type="ARBA" id="ARBA00022989"/>
    </source>
</evidence>
<evidence type="ECO:0000256" key="1">
    <source>
        <dbReference type="ARBA" id="ARBA00004141"/>
    </source>
</evidence>
<dbReference type="InterPro" id="IPR000620">
    <property type="entry name" value="EamA_dom"/>
</dbReference>
<evidence type="ECO:0000256" key="4">
    <source>
        <dbReference type="ARBA" id="ARBA00023136"/>
    </source>
</evidence>
<keyword evidence="8" id="KW-1185">Reference proteome</keyword>
<sequence>MTDTQTTARPMNAAQWAMLIGLSVLWGGSFFFNQIAVSELPVLSVVTGRVVIAAVVLVAVLRIRGLQLPRDRRIWAAFLVMGLLNNAIPFSLIVAGQREVGSGVAAILNASTPLFGVLCAHVLTRDERLTPGRLTGVLVGLAGVAVMIGMDAVHELGANLLAQGMCLAAALSYALAGIYGRRFRRMGIAPMTTAAGQVVASSCLMLPVALLLDRPWQMPPPGTGAVLAVVALAVLSTALAYIIYFRLLASAGATNLLLVTLLVPVSAILLATGILGEVLAPRHLLGMALIGAGLAAIDGRLAARLARPGSG</sequence>
<feature type="transmembrane region" description="Helical" evidence="5">
    <location>
        <begin position="42"/>
        <end position="63"/>
    </location>
</feature>
<feature type="transmembrane region" description="Helical" evidence="5">
    <location>
        <begin position="100"/>
        <end position="123"/>
    </location>
</feature>
<dbReference type="PANTHER" id="PTHR32322">
    <property type="entry name" value="INNER MEMBRANE TRANSPORTER"/>
    <property type="match status" value="1"/>
</dbReference>